<keyword evidence="3" id="KW-0830">Ubiquinone</keyword>
<gene>
    <name evidence="3" type="ORF">SAMN05443545_101549</name>
</gene>
<keyword evidence="3" id="KW-0808">Transferase</keyword>
<evidence type="ECO:0000259" key="2">
    <source>
        <dbReference type="Pfam" id="PF13847"/>
    </source>
</evidence>
<dbReference type="Pfam" id="PF13847">
    <property type="entry name" value="Methyltransf_31"/>
    <property type="match status" value="1"/>
</dbReference>
<dbReference type="PANTHER" id="PTHR42912">
    <property type="entry name" value="METHYLTRANSFERASE"/>
    <property type="match status" value="1"/>
</dbReference>
<dbReference type="AlphaFoldDB" id="A0A1H2SFD0"/>
<dbReference type="CDD" id="cd02440">
    <property type="entry name" value="AdoMet_MTases"/>
    <property type="match status" value="1"/>
</dbReference>
<dbReference type="GO" id="GO:0015097">
    <property type="term" value="F:mercury ion transmembrane transporter activity"/>
    <property type="evidence" value="ECO:0007669"/>
    <property type="project" value="InterPro"/>
</dbReference>
<accession>A0A1H2SFD0</accession>
<feature type="transmembrane region" description="Helical" evidence="1">
    <location>
        <begin position="370"/>
        <end position="388"/>
    </location>
</feature>
<dbReference type="GO" id="GO:0032259">
    <property type="term" value="P:methylation"/>
    <property type="evidence" value="ECO:0007669"/>
    <property type="project" value="UniProtKB-KW"/>
</dbReference>
<organism evidence="3 4">
    <name type="scientific">Aidingimonas halophila</name>
    <dbReference type="NCBI Taxonomy" id="574349"/>
    <lineage>
        <taxon>Bacteria</taxon>
        <taxon>Pseudomonadati</taxon>
        <taxon>Pseudomonadota</taxon>
        <taxon>Gammaproteobacteria</taxon>
        <taxon>Oceanospirillales</taxon>
        <taxon>Halomonadaceae</taxon>
        <taxon>Aidingimonas</taxon>
    </lineage>
</organism>
<dbReference type="GO" id="GO:0008168">
    <property type="term" value="F:methyltransferase activity"/>
    <property type="evidence" value="ECO:0007669"/>
    <property type="project" value="UniProtKB-KW"/>
</dbReference>
<dbReference type="SUPFAM" id="SSF53335">
    <property type="entry name" value="S-adenosyl-L-methionine-dependent methyltransferases"/>
    <property type="match status" value="1"/>
</dbReference>
<protein>
    <submittedName>
        <fullName evidence="3">Ubiquinone/menaquinone biosynthesis C-methylase UbiE</fullName>
    </submittedName>
</protein>
<dbReference type="PANTHER" id="PTHR42912:SF80">
    <property type="entry name" value="METHYLTRANSFERASE DOMAIN-CONTAINING PROTEIN"/>
    <property type="match status" value="1"/>
</dbReference>
<sequence length="433" mass="47257">MNPGRRLEQRSECQPITGKVMVAILGYSRQQIISAVQGMYTAVADNPASPFHFPVGGSACHRLGYSPEHTAHIPAAILEAFAGVGCPFRANIIQPADRVLDIGAGAGVDSLISRQLAGPAGRVIALDLTYAMTHKLKTAIDTHHIDSVDVVQASAERLPLANDSIDSITSNGALNLVPNKRLAVAEMFRVLRPQGRLQLADVVIQRPVSVDCHDDPRLWVECVVGATVKEDLLAMLRDAGFEDIQELNTIDYFALSPSEQTRDIASSFGAHTIELSMRRGVTAPSSLRQWIRRLDPRRWFLSIWRRGLLGVASLLLALLSCYGTLTLVALLPLLGLGVVIDQDIWALSITVFSLLTLAAVAAGMRRHHSVWPLLVGIAGNATLMHALYVDYQALTELGGFILLIIATGWDLYQRRKREVDILGLSSPRRPDHD</sequence>
<dbReference type="GO" id="GO:0016020">
    <property type="term" value="C:membrane"/>
    <property type="evidence" value="ECO:0007669"/>
    <property type="project" value="InterPro"/>
</dbReference>
<keyword evidence="1" id="KW-1133">Transmembrane helix</keyword>
<evidence type="ECO:0000313" key="3">
    <source>
        <dbReference type="EMBL" id="SDW30346.1"/>
    </source>
</evidence>
<evidence type="ECO:0000256" key="1">
    <source>
        <dbReference type="SAM" id="Phobius"/>
    </source>
</evidence>
<dbReference type="Proteomes" id="UP000198500">
    <property type="component" value="Unassembled WGS sequence"/>
</dbReference>
<dbReference type="STRING" id="574349.SAMN05443545_101549"/>
<dbReference type="Gene3D" id="3.40.50.150">
    <property type="entry name" value="Vaccinia Virus protein VP39"/>
    <property type="match status" value="1"/>
</dbReference>
<feature type="transmembrane region" description="Helical" evidence="1">
    <location>
        <begin position="307"/>
        <end position="332"/>
    </location>
</feature>
<dbReference type="Pfam" id="PF03203">
    <property type="entry name" value="MerC"/>
    <property type="match status" value="1"/>
</dbReference>
<reference evidence="3 4" key="1">
    <citation type="submission" date="2016-10" db="EMBL/GenBank/DDBJ databases">
        <authorList>
            <person name="de Groot N.N."/>
        </authorList>
    </citation>
    <scope>NUCLEOTIDE SEQUENCE [LARGE SCALE GENOMIC DNA]</scope>
    <source>
        <strain evidence="3 4">DSM 19219</strain>
    </source>
</reference>
<evidence type="ECO:0000313" key="4">
    <source>
        <dbReference type="Proteomes" id="UP000198500"/>
    </source>
</evidence>
<dbReference type="InterPro" id="IPR029063">
    <property type="entry name" value="SAM-dependent_MTases_sf"/>
</dbReference>
<name>A0A1H2SFD0_9GAMM</name>
<dbReference type="InterPro" id="IPR025714">
    <property type="entry name" value="Methyltranfer_dom"/>
</dbReference>
<keyword evidence="1" id="KW-0472">Membrane</keyword>
<feature type="transmembrane region" description="Helical" evidence="1">
    <location>
        <begin position="394"/>
        <end position="412"/>
    </location>
</feature>
<keyword evidence="3" id="KW-0489">Methyltransferase</keyword>
<dbReference type="InterPro" id="IPR050508">
    <property type="entry name" value="Methyltransf_Superfamily"/>
</dbReference>
<dbReference type="InterPro" id="IPR004891">
    <property type="entry name" value="Mercury-R_MerC"/>
</dbReference>
<keyword evidence="4" id="KW-1185">Reference proteome</keyword>
<dbReference type="EMBL" id="FNNI01000001">
    <property type="protein sequence ID" value="SDW30346.1"/>
    <property type="molecule type" value="Genomic_DNA"/>
</dbReference>
<keyword evidence="1" id="KW-0812">Transmembrane</keyword>
<feature type="domain" description="Methyltransferase" evidence="2">
    <location>
        <begin position="95"/>
        <end position="240"/>
    </location>
</feature>
<proteinExistence type="predicted"/>
<feature type="transmembrane region" description="Helical" evidence="1">
    <location>
        <begin position="344"/>
        <end position="363"/>
    </location>
</feature>